<keyword evidence="8" id="KW-1185">Reference proteome</keyword>
<dbReference type="PANTHER" id="PTHR43278">
    <property type="entry name" value="NAD(P)H-DEPENDENT FMN-CONTAINING OXIDOREDUCTASE YWQN-RELATED"/>
    <property type="match status" value="1"/>
</dbReference>
<reference evidence="7" key="1">
    <citation type="submission" date="2023-06" db="EMBL/GenBank/DDBJ databases">
        <title>Genome sequence of Methancorpusculaceae sp. Ag1.</title>
        <authorList>
            <person name="Protasov E."/>
            <person name="Platt K."/>
            <person name="Poehlein A."/>
            <person name="Daniel R."/>
            <person name="Brune A."/>
        </authorList>
    </citation>
    <scope>NUCLEOTIDE SEQUENCE</scope>
    <source>
        <strain evidence="7">Ag1</strain>
    </source>
</reference>
<evidence type="ECO:0000313" key="7">
    <source>
        <dbReference type="EMBL" id="MDV0441398.1"/>
    </source>
</evidence>
<evidence type="ECO:0000256" key="2">
    <source>
        <dbReference type="ARBA" id="ARBA00001966"/>
    </source>
</evidence>
<evidence type="ECO:0000313" key="8">
    <source>
        <dbReference type="Proteomes" id="UP001273136"/>
    </source>
</evidence>
<accession>A0AAE4MCX6</accession>
<name>A0AAE4MCX6_9EURY</name>
<sequence length="184" mass="19238">MTKVLGICGSAAPKSSTKKLIEAALDAAKTAGAEVEFIDAAKMNIHGCKGCLACKADQAKLCTQKDDMTPLYAKINAADAIIIGSPIYFGENTGQIKCFIDRLYAFIGPEGSRMKPGIKTAAIITQGYDDEKAYVQCANTLVGGFSHLGATAVEPLIVGSLHTADDLKPETIAAAKTLGKKLAE</sequence>
<comment type="caution">
    <text evidence="7">The sequence shown here is derived from an EMBL/GenBank/DDBJ whole genome shotgun (WGS) entry which is preliminary data.</text>
</comment>
<feature type="domain" description="NADPH-dependent FMN reductase-like" evidence="6">
    <location>
        <begin position="2"/>
        <end position="154"/>
    </location>
</feature>
<dbReference type="EMBL" id="JAWDKA010000003">
    <property type="protein sequence ID" value="MDV0441398.1"/>
    <property type="molecule type" value="Genomic_DNA"/>
</dbReference>
<dbReference type="RefSeq" id="WP_338093798.1">
    <property type="nucleotide sequence ID" value="NZ_JAWDKA010000003.1"/>
</dbReference>
<dbReference type="InterPro" id="IPR051796">
    <property type="entry name" value="ISF_SsuE-like"/>
</dbReference>
<dbReference type="Pfam" id="PF03358">
    <property type="entry name" value="FMN_red"/>
    <property type="match status" value="1"/>
</dbReference>
<dbReference type="PANTHER" id="PTHR43278:SF2">
    <property type="entry name" value="IRON-SULFUR FLAVOPROTEIN"/>
    <property type="match status" value="1"/>
</dbReference>
<dbReference type="InterPro" id="IPR005025">
    <property type="entry name" value="FMN_Rdtase-like_dom"/>
</dbReference>
<protein>
    <recommendedName>
        <fullName evidence="6">NADPH-dependent FMN reductase-like domain-containing protein</fullName>
    </recommendedName>
</protein>
<keyword evidence="4" id="KW-0288">FMN</keyword>
<dbReference type="GO" id="GO:0016491">
    <property type="term" value="F:oxidoreductase activity"/>
    <property type="evidence" value="ECO:0007669"/>
    <property type="project" value="InterPro"/>
</dbReference>
<comment type="similarity">
    <text evidence="5">Belongs to the SsuE family. Isf subfamily.</text>
</comment>
<evidence type="ECO:0000256" key="5">
    <source>
        <dbReference type="ARBA" id="ARBA00038292"/>
    </source>
</evidence>
<comment type="cofactor">
    <cofactor evidence="2">
        <name>[4Fe-4S] cluster</name>
        <dbReference type="ChEBI" id="CHEBI:49883"/>
    </cofactor>
</comment>
<keyword evidence="3" id="KW-0285">Flavoprotein</keyword>
<evidence type="ECO:0000259" key="6">
    <source>
        <dbReference type="Pfam" id="PF03358"/>
    </source>
</evidence>
<comment type="cofactor">
    <cofactor evidence="1">
        <name>FMN</name>
        <dbReference type="ChEBI" id="CHEBI:58210"/>
    </cofactor>
</comment>
<proteinExistence type="inferred from homology"/>
<dbReference type="SUPFAM" id="SSF52218">
    <property type="entry name" value="Flavoproteins"/>
    <property type="match status" value="1"/>
</dbReference>
<organism evidence="7 8">
    <name type="scientific">Methanorbis furvi</name>
    <dbReference type="NCBI Taxonomy" id="3028299"/>
    <lineage>
        <taxon>Archaea</taxon>
        <taxon>Methanobacteriati</taxon>
        <taxon>Methanobacteriota</taxon>
        <taxon>Stenosarchaea group</taxon>
        <taxon>Methanomicrobia</taxon>
        <taxon>Methanomicrobiales</taxon>
        <taxon>Methanocorpusculaceae</taxon>
        <taxon>Methanorbis</taxon>
    </lineage>
</organism>
<dbReference type="Proteomes" id="UP001273136">
    <property type="component" value="Unassembled WGS sequence"/>
</dbReference>
<evidence type="ECO:0000256" key="3">
    <source>
        <dbReference type="ARBA" id="ARBA00022630"/>
    </source>
</evidence>
<evidence type="ECO:0000256" key="4">
    <source>
        <dbReference type="ARBA" id="ARBA00022643"/>
    </source>
</evidence>
<dbReference type="AlphaFoldDB" id="A0AAE4MCX6"/>
<dbReference type="InterPro" id="IPR029039">
    <property type="entry name" value="Flavoprotein-like_sf"/>
</dbReference>
<evidence type="ECO:0000256" key="1">
    <source>
        <dbReference type="ARBA" id="ARBA00001917"/>
    </source>
</evidence>
<dbReference type="Gene3D" id="3.40.50.360">
    <property type="match status" value="1"/>
</dbReference>
<gene>
    <name evidence="7" type="ORF">McpAg1_05840</name>
</gene>